<dbReference type="AlphaFoldDB" id="A0A150PN01"/>
<reference evidence="2 3" key="1">
    <citation type="submission" date="2014-02" db="EMBL/GenBank/DDBJ databases">
        <title>The small core and large imbalanced accessory genome model reveals a collaborative survival strategy of Sorangium cellulosum strains in nature.</title>
        <authorList>
            <person name="Han K."/>
            <person name="Peng R."/>
            <person name="Blom J."/>
            <person name="Li Y.-Z."/>
        </authorList>
    </citation>
    <scope>NUCLEOTIDE SEQUENCE [LARGE SCALE GENOMIC DNA]</scope>
    <source>
        <strain evidence="2 3">So0157-25</strain>
    </source>
</reference>
<feature type="region of interest" description="Disordered" evidence="1">
    <location>
        <begin position="68"/>
        <end position="103"/>
    </location>
</feature>
<evidence type="ECO:0000313" key="3">
    <source>
        <dbReference type="Proteomes" id="UP000075420"/>
    </source>
</evidence>
<dbReference type="Proteomes" id="UP000075420">
    <property type="component" value="Unassembled WGS sequence"/>
</dbReference>
<feature type="compositionally biased region" description="Basic residues" evidence="1">
    <location>
        <begin position="82"/>
        <end position="91"/>
    </location>
</feature>
<organism evidence="2 3">
    <name type="scientific">Sorangium cellulosum</name>
    <name type="common">Polyangium cellulosum</name>
    <dbReference type="NCBI Taxonomy" id="56"/>
    <lineage>
        <taxon>Bacteria</taxon>
        <taxon>Pseudomonadati</taxon>
        <taxon>Myxococcota</taxon>
        <taxon>Polyangia</taxon>
        <taxon>Polyangiales</taxon>
        <taxon>Polyangiaceae</taxon>
        <taxon>Sorangium</taxon>
    </lineage>
</organism>
<feature type="compositionally biased region" description="Basic and acidic residues" evidence="1">
    <location>
        <begin position="68"/>
        <end position="78"/>
    </location>
</feature>
<evidence type="ECO:0000313" key="2">
    <source>
        <dbReference type="EMBL" id="KYF56926.1"/>
    </source>
</evidence>
<protein>
    <submittedName>
        <fullName evidence="2">Uncharacterized protein</fullName>
    </submittedName>
</protein>
<gene>
    <name evidence="2" type="ORF">BE08_22215</name>
</gene>
<proteinExistence type="predicted"/>
<name>A0A150PN01_SORCE</name>
<dbReference type="EMBL" id="JELY01001094">
    <property type="protein sequence ID" value="KYF56926.1"/>
    <property type="molecule type" value="Genomic_DNA"/>
</dbReference>
<accession>A0A150PN01</accession>
<comment type="caution">
    <text evidence="2">The sequence shown here is derived from an EMBL/GenBank/DDBJ whole genome shotgun (WGS) entry which is preliminary data.</text>
</comment>
<feature type="region of interest" description="Disordered" evidence="1">
    <location>
        <begin position="146"/>
        <end position="172"/>
    </location>
</feature>
<sequence>MLVRDSDGREAERRQGLEQARQDADWPFEVILGVAHPMRECWALAGFVPGTRQETASLADLRKELGFDPTARSHELDASSKTAKKSPKRVLAHLTGDENEREARCWTEPPLDRLRERGRDNGLAAFLSGVEDGLVPVFANAALGEKASAEHDPAQPPAQAGDDASARLPDRS</sequence>
<evidence type="ECO:0000256" key="1">
    <source>
        <dbReference type="SAM" id="MobiDB-lite"/>
    </source>
</evidence>
<feature type="region of interest" description="Disordered" evidence="1">
    <location>
        <begin position="1"/>
        <end position="21"/>
    </location>
</feature>